<dbReference type="InterPro" id="IPR000772">
    <property type="entry name" value="Ricin_B_lectin"/>
</dbReference>
<dbReference type="PROSITE" id="PS51257">
    <property type="entry name" value="PROKAR_LIPOPROTEIN"/>
    <property type="match status" value="1"/>
</dbReference>
<evidence type="ECO:0000313" key="3">
    <source>
        <dbReference type="EMBL" id="KUE74750.1"/>
    </source>
</evidence>
<dbReference type="CDD" id="cd00161">
    <property type="entry name" value="beta-trefoil_Ricin-like"/>
    <property type="match status" value="2"/>
</dbReference>
<dbReference type="PROSITE" id="PS50231">
    <property type="entry name" value="RICIN_B_LECTIN"/>
    <property type="match status" value="1"/>
</dbReference>
<accession>A0A0W7TLT4</accession>
<dbReference type="Proteomes" id="UP000053433">
    <property type="component" value="Unassembled WGS sequence"/>
</dbReference>
<proteinExistence type="predicted"/>
<organism evidence="3 4">
    <name type="scientific">Ruthenibacterium lactatiformans</name>
    <dbReference type="NCBI Taxonomy" id="1550024"/>
    <lineage>
        <taxon>Bacteria</taxon>
        <taxon>Bacillati</taxon>
        <taxon>Bacillota</taxon>
        <taxon>Clostridia</taxon>
        <taxon>Eubacteriales</taxon>
        <taxon>Oscillospiraceae</taxon>
        <taxon>Ruthenibacterium</taxon>
    </lineage>
</organism>
<dbReference type="SMART" id="SM00458">
    <property type="entry name" value="RICIN"/>
    <property type="match status" value="2"/>
</dbReference>
<sequence length="638" mass="72087">MKRSLALILSLVLIFSCIGIPAIAAEASPISNMTALFTKPEGNFYNYAPCMVQIDENTKYVYYCANQSSGEIIDYICWRKATRQGNSWVWSNENVAFGPSTGTWDECHVCDPDIVKGAFKYNGHEYTWAMTYLGVAQWDCNANQIGIAFADSIEGPWVKFDQNPIIGYTNTTTWGTGQDSMVSLDMNGRFRIIYRDSDGVDDYCRYKDFDFSVAEAYTATEPTTVTRNGLTDGISHTCSSHVVYDPVKELYYMAAEHVWDESKRCCRETLIANLDKTNFESGTGTWDIVYRFNQGNTGYAGNHNASIARDAYGRLWDSNRLPVVMSSSTEEGLWSFKLNEATLDVSTLHSSTQFQNGHAYKLVNKETGYVLDNWSTDNGSACYAYEWTGAENQQWIFINRGGNNYKLLNRWTGKALDNYANDTPQIVYVWDDVASMDQNWEITPISDTYYKLTNISTGLSLTNIVAQNGAEVTAQTYDGSDRQLWEIVDLGLAYQYTQTISPGKTYQIINSATGDVLDNWNSENGTTCYSYNWTGVDNQKWIVNSTDTENTFSVINKWTHKALDNYDSVNGSVAYVWDYVQGIDQHWQIVSIGDGCFKIVNQKTQKALTQSIQGNGNAIFCWDYNNVPSQIWHFVEIE</sequence>
<dbReference type="Pfam" id="PF14200">
    <property type="entry name" value="RicinB_lectin_2"/>
    <property type="match status" value="3"/>
</dbReference>
<name>A0A0W7TLT4_9FIRM</name>
<feature type="domain" description="Ricin B lectin" evidence="2">
    <location>
        <begin position="357"/>
        <end position="488"/>
    </location>
</feature>
<evidence type="ECO:0000313" key="4">
    <source>
        <dbReference type="Proteomes" id="UP000053433"/>
    </source>
</evidence>
<dbReference type="Gene3D" id="2.80.10.50">
    <property type="match status" value="2"/>
</dbReference>
<dbReference type="SUPFAM" id="SSF50370">
    <property type="entry name" value="Ricin B-like lectins"/>
    <property type="match status" value="2"/>
</dbReference>
<feature type="domain" description="Ricin B lectin" evidence="2">
    <location>
        <begin position="504"/>
        <end position="635"/>
    </location>
</feature>
<dbReference type="Gene3D" id="2.115.10.20">
    <property type="entry name" value="Glycosyl hydrolase domain, family 43"/>
    <property type="match status" value="1"/>
</dbReference>
<evidence type="ECO:0000259" key="2">
    <source>
        <dbReference type="SMART" id="SM00458"/>
    </source>
</evidence>
<dbReference type="AlphaFoldDB" id="A0A0W7TLT4"/>
<feature type="chain" id="PRO_5006934374" description="Ricin B lectin domain-containing protein" evidence="1">
    <location>
        <begin position="25"/>
        <end position="638"/>
    </location>
</feature>
<dbReference type="SUPFAM" id="SSF75005">
    <property type="entry name" value="Arabinanase/levansucrase/invertase"/>
    <property type="match status" value="1"/>
</dbReference>
<comment type="caution">
    <text evidence="3">The sequence shown here is derived from an EMBL/GenBank/DDBJ whole genome shotgun (WGS) entry which is preliminary data.</text>
</comment>
<keyword evidence="1" id="KW-0732">Signal</keyword>
<protein>
    <recommendedName>
        <fullName evidence="2">Ricin B lectin domain-containing protein</fullName>
    </recommendedName>
</protein>
<reference evidence="3 4" key="1">
    <citation type="submission" date="2015-10" db="EMBL/GenBank/DDBJ databases">
        <title>A novel member of the family Ruminococcaceae isolated from human faeces.</title>
        <authorList>
            <person name="Shkoporov A.N."/>
            <person name="Chaplin A.V."/>
            <person name="Motuzova O.V."/>
            <person name="Kafarskaia L.I."/>
            <person name="Efimov B.A."/>
        </authorList>
    </citation>
    <scope>NUCLEOTIDE SEQUENCE [LARGE SCALE GENOMIC DNA]</scope>
    <source>
        <strain evidence="3 4">668</strain>
    </source>
</reference>
<gene>
    <name evidence="3" type="ORF">ASJ35_17470</name>
</gene>
<dbReference type="EMBL" id="LMUA01000044">
    <property type="protein sequence ID" value="KUE74750.1"/>
    <property type="molecule type" value="Genomic_DNA"/>
</dbReference>
<dbReference type="RefSeq" id="WP_058723931.1">
    <property type="nucleotide sequence ID" value="NZ_JAXVED010000017.1"/>
</dbReference>
<dbReference type="InterPro" id="IPR035992">
    <property type="entry name" value="Ricin_B-like_lectins"/>
</dbReference>
<feature type="signal peptide" evidence="1">
    <location>
        <begin position="1"/>
        <end position="24"/>
    </location>
</feature>
<evidence type="ECO:0000256" key="1">
    <source>
        <dbReference type="SAM" id="SignalP"/>
    </source>
</evidence>
<dbReference type="InterPro" id="IPR023296">
    <property type="entry name" value="Glyco_hydro_beta-prop_sf"/>
</dbReference>